<comment type="caution">
    <text evidence="2">The sequence shown here is derived from an EMBL/GenBank/DDBJ whole genome shotgun (WGS) entry which is preliminary data.</text>
</comment>
<protein>
    <submittedName>
        <fullName evidence="2">OB-fold domain-containing protein</fullName>
    </submittedName>
</protein>
<sequence>MPELSYPLWSTGPEAALLASRDVATGEIVFPALPAEAPLAHRHETVPVADIGCVYSYTVIHPGAKTGLAPYALGFVDFPGPVRIFGRLVGAARPVIGARYRARPDASFGYVFTTVGS</sequence>
<organism evidence="2 3">
    <name type="scientific">Pseudaquabacterium terrae</name>
    <dbReference type="NCBI Taxonomy" id="2732868"/>
    <lineage>
        <taxon>Bacteria</taxon>
        <taxon>Pseudomonadati</taxon>
        <taxon>Pseudomonadota</taxon>
        <taxon>Betaproteobacteria</taxon>
        <taxon>Burkholderiales</taxon>
        <taxon>Sphaerotilaceae</taxon>
        <taxon>Pseudaquabacterium</taxon>
    </lineage>
</organism>
<gene>
    <name evidence="2" type="ORF">HLB44_28990</name>
</gene>
<dbReference type="RefSeq" id="WP_173131437.1">
    <property type="nucleotide sequence ID" value="NZ_JABRWJ010000010.1"/>
</dbReference>
<evidence type="ECO:0000259" key="1">
    <source>
        <dbReference type="Pfam" id="PF01796"/>
    </source>
</evidence>
<dbReference type="Proteomes" id="UP000737171">
    <property type="component" value="Unassembled WGS sequence"/>
</dbReference>
<dbReference type="InterPro" id="IPR002878">
    <property type="entry name" value="ChsH2_C"/>
</dbReference>
<accession>A0ABX2EQY8</accession>
<dbReference type="EMBL" id="JABRWJ010000010">
    <property type="protein sequence ID" value="NRF71046.1"/>
    <property type="molecule type" value="Genomic_DNA"/>
</dbReference>
<dbReference type="SUPFAM" id="SSF50249">
    <property type="entry name" value="Nucleic acid-binding proteins"/>
    <property type="match status" value="1"/>
</dbReference>
<evidence type="ECO:0000313" key="3">
    <source>
        <dbReference type="Proteomes" id="UP000737171"/>
    </source>
</evidence>
<evidence type="ECO:0000313" key="2">
    <source>
        <dbReference type="EMBL" id="NRF71046.1"/>
    </source>
</evidence>
<proteinExistence type="predicted"/>
<keyword evidence="3" id="KW-1185">Reference proteome</keyword>
<dbReference type="Pfam" id="PF01796">
    <property type="entry name" value="OB_ChsH2_C"/>
    <property type="match status" value="1"/>
</dbReference>
<feature type="domain" description="ChsH2 C-terminal OB-fold" evidence="1">
    <location>
        <begin position="46"/>
        <end position="102"/>
    </location>
</feature>
<reference evidence="2 3" key="1">
    <citation type="submission" date="2020-05" db="EMBL/GenBank/DDBJ databases">
        <title>Aquincola sp. isolate from soil.</title>
        <authorList>
            <person name="Han J."/>
            <person name="Kim D.-U."/>
        </authorList>
    </citation>
    <scope>NUCLEOTIDE SEQUENCE [LARGE SCALE GENOMIC DNA]</scope>
    <source>
        <strain evidence="2 3">S2</strain>
    </source>
</reference>
<name>A0ABX2EQY8_9BURK</name>
<dbReference type="InterPro" id="IPR012340">
    <property type="entry name" value="NA-bd_OB-fold"/>
</dbReference>